<keyword evidence="8 14" id="KW-0791">Threonine biosynthesis</keyword>
<keyword evidence="10 14" id="KW-0560">Oxidoreductase</keyword>
<dbReference type="EC" id="1.1.1.3" evidence="5 14"/>
<evidence type="ECO:0000256" key="7">
    <source>
        <dbReference type="ARBA" id="ARBA00022605"/>
    </source>
</evidence>
<dbReference type="InterPro" id="IPR022697">
    <property type="entry name" value="HDH_short"/>
</dbReference>
<dbReference type="PROSITE" id="PS01042">
    <property type="entry name" value="HOMOSER_DHGENASE"/>
    <property type="match status" value="1"/>
</dbReference>
<dbReference type="PANTHER" id="PTHR43070:SF5">
    <property type="entry name" value="HOMOSERINE DEHYDROGENASE"/>
    <property type="match status" value="1"/>
</dbReference>
<dbReference type="InterPro" id="IPR019811">
    <property type="entry name" value="HDH_CS"/>
</dbReference>
<dbReference type="Pfam" id="PF03447">
    <property type="entry name" value="NAD_binding_3"/>
    <property type="match status" value="1"/>
</dbReference>
<evidence type="ECO:0000256" key="1">
    <source>
        <dbReference type="ARBA" id="ARBA00001920"/>
    </source>
</evidence>
<feature type="binding site" evidence="16">
    <location>
        <position position="119"/>
    </location>
    <ligand>
        <name>NADPH</name>
        <dbReference type="ChEBI" id="CHEBI:57783"/>
    </ligand>
</feature>
<comment type="cofactor">
    <cofactor evidence="1">
        <name>a metal cation</name>
        <dbReference type="ChEBI" id="CHEBI:25213"/>
    </cofactor>
</comment>
<evidence type="ECO:0000256" key="16">
    <source>
        <dbReference type="PIRSR" id="PIRSR036497-2"/>
    </source>
</evidence>
<evidence type="ECO:0000256" key="18">
    <source>
        <dbReference type="RuleBase" id="RU004171"/>
    </source>
</evidence>
<gene>
    <name evidence="21" type="ORF">BD324DRAFT_643713</name>
</gene>
<dbReference type="STRING" id="4999.A0A1Y1U980"/>
<proteinExistence type="inferred from homology"/>
<dbReference type="Pfam" id="PF00742">
    <property type="entry name" value="Homoserine_dh"/>
    <property type="match status" value="1"/>
</dbReference>
<keyword evidence="11 14" id="KW-0486">Methionine biosynthesis</keyword>
<dbReference type="EMBL" id="NBSH01000016">
    <property type="protein sequence ID" value="ORX34067.1"/>
    <property type="molecule type" value="Genomic_DNA"/>
</dbReference>
<dbReference type="OrthoDB" id="67851at2759"/>
<comment type="similarity">
    <text evidence="4 14 18">Belongs to the homoserine dehydrogenase family.</text>
</comment>
<dbReference type="SUPFAM" id="SSF55347">
    <property type="entry name" value="Glyceraldehyde-3-phosphate dehydrogenase-like, C-terminal domain"/>
    <property type="match status" value="1"/>
</dbReference>
<evidence type="ECO:0000256" key="5">
    <source>
        <dbReference type="ARBA" id="ARBA00013213"/>
    </source>
</evidence>
<evidence type="ECO:0000313" key="22">
    <source>
        <dbReference type="Proteomes" id="UP000193218"/>
    </source>
</evidence>
<dbReference type="PANTHER" id="PTHR43070">
    <property type="match status" value="1"/>
</dbReference>
<keyword evidence="7 14" id="KW-0028">Amino-acid biosynthesis</keyword>
<dbReference type="InParanoid" id="A0A1Y1U980"/>
<dbReference type="GO" id="GO:0050661">
    <property type="term" value="F:NADP binding"/>
    <property type="evidence" value="ECO:0007669"/>
    <property type="project" value="InterPro"/>
</dbReference>
<feature type="binding site" evidence="16">
    <location>
        <position position="95"/>
    </location>
    <ligand>
        <name>NADPH</name>
        <dbReference type="ChEBI" id="CHEBI:57783"/>
    </ligand>
</feature>
<comment type="function">
    <text evidence="13">Catalyzes the conversion of L-aspartate-beta-semialdehyde (L-Asa) to L-homoserine (L-Hse), the third step in the biosynthesis of amino acids that derive from aspartate (the aspartate family of amino acids), including methioinine and threonine, the latter of which is a precursor to isoleucine; production of homoserine leads to a branch-point in the pathway as it can either be O-phosphorylated for processing to threonine, or O-acylated for processing to methionine.</text>
</comment>
<dbReference type="Proteomes" id="UP000193218">
    <property type="component" value="Unassembled WGS sequence"/>
</dbReference>
<dbReference type="InterPro" id="IPR036291">
    <property type="entry name" value="NAD(P)-bd_dom_sf"/>
</dbReference>
<evidence type="ECO:0000256" key="6">
    <source>
        <dbReference type="ARBA" id="ARBA00013376"/>
    </source>
</evidence>
<dbReference type="FunFam" id="3.30.360.10:FF:000006">
    <property type="entry name" value="Bifunctional aspartokinase/homoserine dehydrogenase"/>
    <property type="match status" value="1"/>
</dbReference>
<organism evidence="21 22">
    <name type="scientific">Kockovaella imperatae</name>
    <dbReference type="NCBI Taxonomy" id="4999"/>
    <lineage>
        <taxon>Eukaryota</taxon>
        <taxon>Fungi</taxon>
        <taxon>Dikarya</taxon>
        <taxon>Basidiomycota</taxon>
        <taxon>Agaricomycotina</taxon>
        <taxon>Tremellomycetes</taxon>
        <taxon>Tremellales</taxon>
        <taxon>Cuniculitremaceae</taxon>
        <taxon>Kockovaella</taxon>
    </lineage>
</organism>
<keyword evidence="9 14" id="KW-0521">NADP</keyword>
<name>A0A1Y1U980_9TREE</name>
<comment type="pathway">
    <text evidence="2 17">Amino-acid biosynthesis; L-threonine biosynthesis; L-threonine from L-aspartate: step 3/5.</text>
</comment>
<dbReference type="InterPro" id="IPR001342">
    <property type="entry name" value="HDH_cat"/>
</dbReference>
<dbReference type="FunCoup" id="A0A1Y1U980">
    <property type="interactions" value="116"/>
</dbReference>
<evidence type="ECO:0000256" key="4">
    <source>
        <dbReference type="ARBA" id="ARBA00006753"/>
    </source>
</evidence>
<protein>
    <recommendedName>
        <fullName evidence="6 14">Homoserine dehydrogenase</fullName>
        <shortName evidence="14">HDH</shortName>
        <ecNumber evidence="5 14">1.1.1.3</ecNumber>
    </recommendedName>
</protein>
<evidence type="ECO:0000256" key="14">
    <source>
        <dbReference type="PIRNR" id="PIRNR036497"/>
    </source>
</evidence>
<evidence type="ECO:0000256" key="8">
    <source>
        <dbReference type="ARBA" id="ARBA00022697"/>
    </source>
</evidence>
<evidence type="ECO:0000256" key="9">
    <source>
        <dbReference type="ARBA" id="ARBA00022857"/>
    </source>
</evidence>
<sequence length="372" mass="39604">MSVILRPVPVALIGLGGVGRAILTQLLSPPLSSRFQLILIANSRLSLSLPLPASPITPNNYLPILEAHGTQLDIPSVISVLSTHPDAPGILIDATGSDVVPALYSQILSMGVHLVTPNKKGFSGSLELYSRIQSASFPHGNALVYGESTVGAGLPILSTLKDLIATGDEVEKIEGVFSGTLSYIFNEFSKVGGGDVKFSEVVKIAKDKGYTEPDPRDDLSGTDVARKLTILSRLIPSSAPLPEGYASVPTQSLVPDVLADASSKEDYLSRLEEGDAYFSNLREEAAKEGKVVRYVGVIDLKAGKVEAKLERYPHDHAFATALQGSDNIISFHTKRYSPRPLIIQGAGAGADVTAMGCTSDLVKIHERIARRI</sequence>
<comment type="catalytic activity">
    <reaction evidence="12">
        <text>L-homoserine + NADP(+) = L-aspartate 4-semialdehyde + NADPH + H(+)</text>
        <dbReference type="Rhea" id="RHEA:15761"/>
        <dbReference type="ChEBI" id="CHEBI:15378"/>
        <dbReference type="ChEBI" id="CHEBI:57476"/>
        <dbReference type="ChEBI" id="CHEBI:57783"/>
        <dbReference type="ChEBI" id="CHEBI:58349"/>
        <dbReference type="ChEBI" id="CHEBI:537519"/>
        <dbReference type="EC" id="1.1.1.3"/>
    </reaction>
    <physiologicalReaction direction="right-to-left" evidence="12">
        <dbReference type="Rhea" id="RHEA:15763"/>
    </physiologicalReaction>
</comment>
<feature type="domain" description="Aspartate/homoserine dehydrogenase NAD-binding" evidence="20">
    <location>
        <begin position="14"/>
        <end position="140"/>
    </location>
</feature>
<evidence type="ECO:0000256" key="12">
    <source>
        <dbReference type="ARBA" id="ARBA00048841"/>
    </source>
</evidence>
<dbReference type="UniPathway" id="UPA00050">
    <property type="reaction ID" value="UER00063"/>
</dbReference>
<feature type="binding site" evidence="16">
    <location>
        <begin position="14"/>
        <end position="19"/>
    </location>
    <ligand>
        <name>NADP(+)</name>
        <dbReference type="ChEBI" id="CHEBI:58349"/>
    </ligand>
</feature>
<evidence type="ECO:0000259" key="20">
    <source>
        <dbReference type="Pfam" id="PF03447"/>
    </source>
</evidence>
<evidence type="ECO:0000256" key="13">
    <source>
        <dbReference type="ARBA" id="ARBA00059589"/>
    </source>
</evidence>
<dbReference type="GeneID" id="33559375"/>
<feature type="active site" description="Proton donor" evidence="15">
    <location>
        <position position="227"/>
    </location>
</feature>
<dbReference type="Gene3D" id="3.40.50.720">
    <property type="entry name" value="NAD(P)-binding Rossmann-like Domain"/>
    <property type="match status" value="1"/>
</dbReference>
<dbReference type="PIRSF" id="PIRSF036497">
    <property type="entry name" value="HDH_short"/>
    <property type="match status" value="1"/>
</dbReference>
<evidence type="ECO:0000256" key="11">
    <source>
        <dbReference type="ARBA" id="ARBA00023167"/>
    </source>
</evidence>
<dbReference type="AlphaFoldDB" id="A0A1Y1U980"/>
<dbReference type="RefSeq" id="XP_021868355.1">
    <property type="nucleotide sequence ID" value="XM_022017566.1"/>
</dbReference>
<dbReference type="InterPro" id="IPR011147">
    <property type="entry name" value="Bifunc_Aspkin/hSer_DH"/>
</dbReference>
<dbReference type="GO" id="GO:0004412">
    <property type="term" value="F:homoserine dehydrogenase activity"/>
    <property type="evidence" value="ECO:0007669"/>
    <property type="project" value="UniProtKB-EC"/>
</dbReference>
<evidence type="ECO:0000313" key="21">
    <source>
        <dbReference type="EMBL" id="ORX34067.1"/>
    </source>
</evidence>
<reference evidence="21 22" key="1">
    <citation type="submission" date="2017-03" db="EMBL/GenBank/DDBJ databases">
        <title>Widespread Adenine N6-methylation of Active Genes in Fungi.</title>
        <authorList>
            <consortium name="DOE Joint Genome Institute"/>
            <person name="Mondo S.J."/>
            <person name="Dannebaum R.O."/>
            <person name="Kuo R.C."/>
            <person name="Louie K.B."/>
            <person name="Bewick A.J."/>
            <person name="Labutti K."/>
            <person name="Haridas S."/>
            <person name="Kuo A."/>
            <person name="Salamov A."/>
            <person name="Ahrendt S.R."/>
            <person name="Lau R."/>
            <person name="Bowen B.P."/>
            <person name="Lipzen A."/>
            <person name="Sullivan W."/>
            <person name="Andreopoulos W.B."/>
            <person name="Clum A."/>
            <person name="Lindquist E."/>
            <person name="Daum C."/>
            <person name="Northen T.R."/>
            <person name="Ramamoorthy G."/>
            <person name="Schmitz R.J."/>
            <person name="Gryganskyi A."/>
            <person name="Culley D."/>
            <person name="Magnuson J."/>
            <person name="James T.Y."/>
            <person name="O'Malley M.A."/>
            <person name="Stajich J.E."/>
            <person name="Spatafora J.W."/>
            <person name="Visel A."/>
            <person name="Grigoriev I.V."/>
        </authorList>
    </citation>
    <scope>NUCLEOTIDE SEQUENCE [LARGE SCALE GENOMIC DNA]</scope>
    <source>
        <strain evidence="21 22">NRRL Y-17943</strain>
    </source>
</reference>
<evidence type="ECO:0000256" key="15">
    <source>
        <dbReference type="PIRSR" id="PIRSR036497-1"/>
    </source>
</evidence>
<dbReference type="UniPathway" id="UPA00051">
    <property type="reaction ID" value="UER00465"/>
</dbReference>
<evidence type="ECO:0000256" key="10">
    <source>
        <dbReference type="ARBA" id="ARBA00023002"/>
    </source>
</evidence>
<dbReference type="GO" id="GO:0009090">
    <property type="term" value="P:homoserine biosynthetic process"/>
    <property type="evidence" value="ECO:0007669"/>
    <property type="project" value="TreeGrafter"/>
</dbReference>
<dbReference type="SUPFAM" id="SSF51735">
    <property type="entry name" value="NAD(P)-binding Rossmann-fold domains"/>
    <property type="match status" value="1"/>
</dbReference>
<evidence type="ECO:0000256" key="3">
    <source>
        <dbReference type="ARBA" id="ARBA00005062"/>
    </source>
</evidence>
<dbReference type="Gene3D" id="3.30.360.10">
    <property type="entry name" value="Dihydrodipicolinate Reductase, domain 2"/>
    <property type="match status" value="1"/>
</dbReference>
<feature type="binding site" evidence="16">
    <location>
        <position position="212"/>
    </location>
    <ligand>
        <name>L-homoserine</name>
        <dbReference type="ChEBI" id="CHEBI:57476"/>
    </ligand>
</feature>
<evidence type="ECO:0000256" key="17">
    <source>
        <dbReference type="RuleBase" id="RU000579"/>
    </source>
</evidence>
<dbReference type="GO" id="GO:0009088">
    <property type="term" value="P:threonine biosynthetic process"/>
    <property type="evidence" value="ECO:0007669"/>
    <property type="project" value="UniProtKB-UniPathway"/>
</dbReference>
<comment type="caution">
    <text evidence="21">The sequence shown here is derived from an EMBL/GenBank/DDBJ whole genome shotgun (WGS) entry which is preliminary data.</text>
</comment>
<accession>A0A1Y1U980</accession>
<comment type="pathway">
    <text evidence="3 17">Amino-acid biosynthesis; L-methionine biosynthesis via de novo pathway; L-homoserine from L-aspartate: step 3/3.</text>
</comment>
<keyword evidence="22" id="KW-1185">Reference proteome</keyword>
<feature type="domain" description="Homoserine dehydrogenase catalytic" evidence="19">
    <location>
        <begin position="155"/>
        <end position="362"/>
    </location>
</feature>
<evidence type="ECO:0000256" key="2">
    <source>
        <dbReference type="ARBA" id="ARBA00005056"/>
    </source>
</evidence>
<evidence type="ECO:0000259" key="19">
    <source>
        <dbReference type="Pfam" id="PF00742"/>
    </source>
</evidence>
<dbReference type="GO" id="GO:0009086">
    <property type="term" value="P:methionine biosynthetic process"/>
    <property type="evidence" value="ECO:0007669"/>
    <property type="project" value="UniProtKB-KW"/>
</dbReference>
<dbReference type="InterPro" id="IPR005106">
    <property type="entry name" value="Asp/hSer_DH_NAD-bd"/>
</dbReference>